<evidence type="ECO:0000313" key="3">
    <source>
        <dbReference type="WBParaSite" id="L893_g2608.t1"/>
    </source>
</evidence>
<reference evidence="3" key="1">
    <citation type="submission" date="2016-11" db="UniProtKB">
        <authorList>
            <consortium name="WormBaseParasite"/>
        </authorList>
    </citation>
    <scope>IDENTIFICATION</scope>
</reference>
<keyword evidence="2" id="KW-1185">Reference proteome</keyword>
<dbReference type="WBParaSite" id="L893_g2608.t1">
    <property type="protein sequence ID" value="L893_g2608.t1"/>
    <property type="gene ID" value="L893_g2608"/>
</dbReference>
<feature type="signal peptide" evidence="1">
    <location>
        <begin position="1"/>
        <end position="20"/>
    </location>
</feature>
<evidence type="ECO:0000256" key="1">
    <source>
        <dbReference type="SAM" id="SignalP"/>
    </source>
</evidence>
<sequence length="66" mass="7542">MRILIICVLLTVIATEFSEAILVPLQYHPLSRAKRVKRQWSSMYSLWSGWRCSGVNGLFLDCAGKK</sequence>
<keyword evidence="1" id="KW-0732">Signal</keyword>
<evidence type="ECO:0000313" key="2">
    <source>
        <dbReference type="Proteomes" id="UP000095287"/>
    </source>
</evidence>
<dbReference type="Proteomes" id="UP000095287">
    <property type="component" value="Unplaced"/>
</dbReference>
<protein>
    <submittedName>
        <fullName evidence="3">Secreted protein</fullName>
    </submittedName>
</protein>
<organism evidence="2 3">
    <name type="scientific">Steinernema glaseri</name>
    <dbReference type="NCBI Taxonomy" id="37863"/>
    <lineage>
        <taxon>Eukaryota</taxon>
        <taxon>Metazoa</taxon>
        <taxon>Ecdysozoa</taxon>
        <taxon>Nematoda</taxon>
        <taxon>Chromadorea</taxon>
        <taxon>Rhabditida</taxon>
        <taxon>Tylenchina</taxon>
        <taxon>Panagrolaimomorpha</taxon>
        <taxon>Strongyloidoidea</taxon>
        <taxon>Steinernematidae</taxon>
        <taxon>Steinernema</taxon>
    </lineage>
</organism>
<name>A0A1I7ZG17_9BILA</name>
<feature type="chain" id="PRO_5009313403" evidence="1">
    <location>
        <begin position="21"/>
        <end position="66"/>
    </location>
</feature>
<accession>A0A1I7ZG17</accession>
<proteinExistence type="predicted"/>
<dbReference type="AlphaFoldDB" id="A0A1I7ZG17"/>